<gene>
    <name evidence="2" type="ORF">BK022_16190</name>
</gene>
<comment type="caution">
    <text evidence="2">The sequence shown here is derived from an EMBL/GenBank/DDBJ whole genome shotgun (WGS) entry which is preliminary data.</text>
</comment>
<dbReference type="InterPro" id="IPR010998">
    <property type="entry name" value="Integrase_recombinase_N"/>
</dbReference>
<evidence type="ECO:0000313" key="3">
    <source>
        <dbReference type="Proteomes" id="UP000180215"/>
    </source>
</evidence>
<dbReference type="Gene3D" id="1.10.150.130">
    <property type="match status" value="1"/>
</dbReference>
<dbReference type="GO" id="GO:0003677">
    <property type="term" value="F:DNA binding"/>
    <property type="evidence" value="ECO:0007669"/>
    <property type="project" value="UniProtKB-KW"/>
</dbReference>
<reference evidence="2 3" key="1">
    <citation type="submission" date="2016-10" db="EMBL/GenBank/DDBJ databases">
        <title>Draft genome sequence of Methylobacterium extorquens CP3, a seed endophyte of Crotalaria pumila with plant growth-promoting and metal tolerance properties.</title>
        <authorList>
            <person name="Sanchez-Lopez A.S."/>
            <person name="Van Hamme J.D."/>
            <person name="Thijs S."/>
            <person name="Mcammond B.M."/>
            <person name="Stevens V."/>
            <person name="Gonzalez-Chavez M.D.C."/>
            <person name="Vangronsveld J."/>
        </authorList>
    </citation>
    <scope>NUCLEOTIDE SEQUENCE [LARGE SCALE GENOMIC DNA]</scope>
    <source>
        <strain evidence="2 3">CP3</strain>
    </source>
</reference>
<dbReference type="AlphaFoldDB" id="A0A1S1P3N5"/>
<evidence type="ECO:0000256" key="1">
    <source>
        <dbReference type="ARBA" id="ARBA00023125"/>
    </source>
</evidence>
<dbReference type="Proteomes" id="UP000180215">
    <property type="component" value="Unassembled WGS sequence"/>
</dbReference>
<protein>
    <recommendedName>
        <fullName evidence="4">Core-binding (CB) domain-containing protein</fullName>
    </recommendedName>
</protein>
<sequence length="211" mass="24267">MTRIRVKGFKIFADRFGHQRCYHRKTGEKIDLKRTPLGTPEFFGEVARIGAKQEPKSLQPGTLGLLIADYRQHSAFTDLAPQTRADYQKVFDYLKDIDGTHLARFKREFVVKLRDKAAEKKGRRFANYVKAVLSLLFSWGSERGYMETNTASGIKDLRKKRGTPDRYRPWTDTEREAVLEHAPPHIKVAMALMMFTGLGPKDALTLTKDQY</sequence>
<proteinExistence type="predicted"/>
<organism evidence="2 3">
    <name type="scientific">Methylorubrum extorquens</name>
    <name type="common">Methylobacterium dichloromethanicum</name>
    <name type="synonym">Methylobacterium extorquens</name>
    <dbReference type="NCBI Taxonomy" id="408"/>
    <lineage>
        <taxon>Bacteria</taxon>
        <taxon>Pseudomonadati</taxon>
        <taxon>Pseudomonadota</taxon>
        <taxon>Alphaproteobacteria</taxon>
        <taxon>Hyphomicrobiales</taxon>
        <taxon>Methylobacteriaceae</taxon>
        <taxon>Methylorubrum</taxon>
    </lineage>
</organism>
<dbReference type="SUPFAM" id="SSF56349">
    <property type="entry name" value="DNA breaking-rejoining enzymes"/>
    <property type="match status" value="1"/>
</dbReference>
<evidence type="ECO:0008006" key="4">
    <source>
        <dbReference type="Google" id="ProtNLM"/>
    </source>
</evidence>
<dbReference type="InterPro" id="IPR011010">
    <property type="entry name" value="DNA_brk_join_enz"/>
</dbReference>
<accession>A0A1S1P3N5</accession>
<keyword evidence="1" id="KW-0238">DNA-binding</keyword>
<name>A0A1S1P3N5_METEX</name>
<evidence type="ECO:0000313" key="2">
    <source>
        <dbReference type="EMBL" id="OHV15839.1"/>
    </source>
</evidence>
<dbReference type="EMBL" id="MNAO01000204">
    <property type="protein sequence ID" value="OHV15839.1"/>
    <property type="molecule type" value="Genomic_DNA"/>
</dbReference>